<keyword evidence="4" id="KW-1185">Reference proteome</keyword>
<dbReference type="CDD" id="cd08501">
    <property type="entry name" value="PBP2_Lpqw"/>
    <property type="match status" value="1"/>
</dbReference>
<dbReference type="PANTHER" id="PTHR30290:SF65">
    <property type="entry name" value="MONOACYL PHOSPHATIDYLINOSITOL TETRAMANNOSIDE-BINDING PROTEIN LPQW-RELATED"/>
    <property type="match status" value="1"/>
</dbReference>
<dbReference type="Proteomes" id="UP001226691">
    <property type="component" value="Unassembled WGS sequence"/>
</dbReference>
<sequence>MSEKTRRTRALTVGAGVAVAALALAGCTTTATPESGTSTGGTITIATTNAFTSFNGDTPQANLDTNGMVGYLTGTQNNLGLGGFERLDKDFSLIKNTDFGTIETVSENPLTVKYTINPGLTWSDGEPINADDMLAYWAINSGYYNDATLDPESGEPTSGTQYFALAGSTAGLDTTSFPEISDDNLSMTLTYGTPYVDYELVNPISKPAHVLAEKAGVSEADFIELLKTLPKGDPAAPAAPNATLKAAGDFWNTGYDVTAMPTDPSLLVASGPFIVTDFTPEQSITLGKNPNYKGELSPSYDQLIIRFIGDANAQVTALQNGEVQAIQPQASADTLTALQNANATVHSGDQVAYDHLDLRFAGVFSDPKVREAFLKTIPRQQLVDSIIKPVNPQGEVLNSQIFLPTDGDEYTTAVAASGYDAYDAPDIEGAKALLNGATPTVRILYNTNNPNRVDSFRAIQQSAQQAGFVIEDAGSPDWSKLLSAGNYDASIFGWVSPGAGNAALPQIFKSNGGGNYNLYSNSTVDQLVDETQVTLDKSKLNDLKVQIDAATAKDFYGLPLFQLPGLFADNGSVKGVDYFGGQTGIVWNAQEWTLAG</sequence>
<feature type="chain" id="PRO_5046903756" evidence="1">
    <location>
        <begin position="26"/>
        <end position="596"/>
    </location>
</feature>
<dbReference type="RefSeq" id="WP_307479313.1">
    <property type="nucleotide sequence ID" value="NZ_JAUTBF010000001.1"/>
</dbReference>
<gene>
    <name evidence="3" type="ORF">QE412_000326</name>
</gene>
<dbReference type="PANTHER" id="PTHR30290">
    <property type="entry name" value="PERIPLASMIC BINDING COMPONENT OF ABC TRANSPORTER"/>
    <property type="match status" value="1"/>
</dbReference>
<feature type="signal peptide" evidence="1">
    <location>
        <begin position="1"/>
        <end position="25"/>
    </location>
</feature>
<keyword evidence="1" id="KW-0732">Signal</keyword>
<evidence type="ECO:0000313" key="4">
    <source>
        <dbReference type="Proteomes" id="UP001226691"/>
    </source>
</evidence>
<feature type="domain" description="Solute-binding protein family 5" evidence="2">
    <location>
        <begin position="104"/>
        <end position="513"/>
    </location>
</feature>
<dbReference type="SUPFAM" id="SSF53850">
    <property type="entry name" value="Periplasmic binding protein-like II"/>
    <property type="match status" value="1"/>
</dbReference>
<proteinExistence type="predicted"/>
<evidence type="ECO:0000256" key="1">
    <source>
        <dbReference type="SAM" id="SignalP"/>
    </source>
</evidence>
<dbReference type="EMBL" id="JAUTBF010000001">
    <property type="protein sequence ID" value="MDQ1121753.1"/>
    <property type="molecule type" value="Genomic_DNA"/>
</dbReference>
<dbReference type="Pfam" id="PF00496">
    <property type="entry name" value="SBP_bac_5"/>
    <property type="match status" value="1"/>
</dbReference>
<comment type="caution">
    <text evidence="3">The sequence shown here is derived from an EMBL/GenBank/DDBJ whole genome shotgun (WGS) entry which is preliminary data.</text>
</comment>
<organism evidence="3 4">
    <name type="scientific">Microbacterium trichothecenolyticum</name>
    <name type="common">Aureobacterium trichothecenolyticum</name>
    <dbReference type="NCBI Taxonomy" id="69370"/>
    <lineage>
        <taxon>Bacteria</taxon>
        <taxon>Bacillati</taxon>
        <taxon>Actinomycetota</taxon>
        <taxon>Actinomycetes</taxon>
        <taxon>Micrococcales</taxon>
        <taxon>Microbacteriaceae</taxon>
        <taxon>Microbacterium</taxon>
    </lineage>
</organism>
<dbReference type="Gene3D" id="3.40.190.10">
    <property type="entry name" value="Periplasmic binding protein-like II"/>
    <property type="match status" value="1"/>
</dbReference>
<dbReference type="InterPro" id="IPR000914">
    <property type="entry name" value="SBP_5_dom"/>
</dbReference>
<dbReference type="InterPro" id="IPR039424">
    <property type="entry name" value="SBP_5"/>
</dbReference>
<dbReference type="PROSITE" id="PS51257">
    <property type="entry name" value="PROKAR_LIPOPROTEIN"/>
    <property type="match status" value="1"/>
</dbReference>
<protein>
    <submittedName>
        <fullName evidence="3">Peptide/nickel transport system substrate-binding protein</fullName>
    </submittedName>
</protein>
<accession>A0ABU0TQ01</accession>
<evidence type="ECO:0000259" key="2">
    <source>
        <dbReference type="Pfam" id="PF00496"/>
    </source>
</evidence>
<evidence type="ECO:0000313" key="3">
    <source>
        <dbReference type="EMBL" id="MDQ1121753.1"/>
    </source>
</evidence>
<name>A0ABU0TQ01_MICTR</name>
<dbReference type="Gene3D" id="3.10.105.10">
    <property type="entry name" value="Dipeptide-binding Protein, Domain 3"/>
    <property type="match status" value="1"/>
</dbReference>
<reference evidence="3 4" key="1">
    <citation type="submission" date="2023-07" db="EMBL/GenBank/DDBJ databases">
        <title>Functional and genomic diversity of the sorghum phyllosphere microbiome.</title>
        <authorList>
            <person name="Shade A."/>
        </authorList>
    </citation>
    <scope>NUCLEOTIDE SEQUENCE [LARGE SCALE GENOMIC DNA]</scope>
    <source>
        <strain evidence="3 4">SORGH_AS_1207</strain>
    </source>
</reference>